<dbReference type="GO" id="GO:0003677">
    <property type="term" value="F:DNA binding"/>
    <property type="evidence" value="ECO:0007669"/>
    <property type="project" value="InterPro"/>
</dbReference>
<feature type="transmembrane region" description="Helical" evidence="2">
    <location>
        <begin position="148"/>
        <end position="170"/>
    </location>
</feature>
<dbReference type="Pfam" id="PF13413">
    <property type="entry name" value="HTH_25"/>
    <property type="match status" value="1"/>
</dbReference>
<feature type="region of interest" description="Disordered" evidence="1">
    <location>
        <begin position="91"/>
        <end position="140"/>
    </location>
</feature>
<keyword evidence="4" id="KW-1185">Reference proteome</keyword>
<dbReference type="PANTHER" id="PTHR34475:SF1">
    <property type="entry name" value="CYTOSKELETON PROTEIN RODZ"/>
    <property type="match status" value="1"/>
</dbReference>
<feature type="compositionally biased region" description="Basic and acidic residues" evidence="1">
    <location>
        <begin position="108"/>
        <end position="117"/>
    </location>
</feature>
<keyword evidence="2" id="KW-1133">Transmembrane helix</keyword>
<gene>
    <name evidence="3" type="ORF">GSM42_00680</name>
</gene>
<sequence length="197" mass="22385">MEDLGYHLRSAREQLGISIEELSETTKIDLEYLMAMERGDFDALPGPVYVRSYLRTYSIYVNLDPRQINKIYQEKKQASTETLSRTTRVQRQLEHQNSGSTATLSRSQKQDLGRSSEKMVTMSRSAVKNQTKKKKTSKKKKDSGFAKFYNGMLIVGFLLLLVASGVIIYLRSTTSEVAEISDKVKPLTVSETNVMLR</sequence>
<reference evidence="3 4" key="1">
    <citation type="submission" date="2019-12" db="EMBL/GenBank/DDBJ databases">
        <title>Whole-genome analyses of novel actinobacteria.</title>
        <authorList>
            <person name="Sahin N."/>
            <person name="Saygin H."/>
        </authorList>
    </citation>
    <scope>NUCLEOTIDE SEQUENCE [LARGE SCALE GENOMIC DNA]</scope>
    <source>
        <strain evidence="3 4">KC615</strain>
    </source>
</reference>
<comment type="caution">
    <text evidence="3">The sequence shown here is derived from an EMBL/GenBank/DDBJ whole genome shotgun (WGS) entry which is preliminary data.</text>
</comment>
<dbReference type="RefSeq" id="WP_160799328.1">
    <property type="nucleotide sequence ID" value="NZ_WUUL01000001.1"/>
</dbReference>
<accession>A0A6I4VPH2</accession>
<evidence type="ECO:0008006" key="5">
    <source>
        <dbReference type="Google" id="ProtNLM"/>
    </source>
</evidence>
<feature type="compositionally biased region" description="Basic residues" evidence="1">
    <location>
        <begin position="130"/>
        <end position="140"/>
    </location>
</feature>
<dbReference type="AlphaFoldDB" id="A0A6I4VPH2"/>
<evidence type="ECO:0000256" key="2">
    <source>
        <dbReference type="SAM" id="Phobius"/>
    </source>
</evidence>
<dbReference type="Gene3D" id="1.10.260.40">
    <property type="entry name" value="lambda repressor-like DNA-binding domains"/>
    <property type="match status" value="1"/>
</dbReference>
<dbReference type="EMBL" id="WUUL01000001">
    <property type="protein sequence ID" value="MXQ52288.1"/>
    <property type="molecule type" value="Genomic_DNA"/>
</dbReference>
<evidence type="ECO:0000256" key="1">
    <source>
        <dbReference type="SAM" id="MobiDB-lite"/>
    </source>
</evidence>
<organism evidence="3 4">
    <name type="scientific">Shimazuella alba</name>
    <dbReference type="NCBI Taxonomy" id="2690964"/>
    <lineage>
        <taxon>Bacteria</taxon>
        <taxon>Bacillati</taxon>
        <taxon>Bacillota</taxon>
        <taxon>Bacilli</taxon>
        <taxon>Bacillales</taxon>
        <taxon>Thermoactinomycetaceae</taxon>
        <taxon>Shimazuella</taxon>
    </lineage>
</organism>
<dbReference type="Proteomes" id="UP000430692">
    <property type="component" value="Unassembled WGS sequence"/>
</dbReference>
<evidence type="ECO:0000313" key="4">
    <source>
        <dbReference type="Proteomes" id="UP000430692"/>
    </source>
</evidence>
<protein>
    <recommendedName>
        <fullName evidence="5">Helix-turn-helix domain-containing protein</fullName>
    </recommendedName>
</protein>
<name>A0A6I4VPH2_9BACL</name>
<keyword evidence="2" id="KW-0812">Transmembrane</keyword>
<dbReference type="SUPFAM" id="SSF47413">
    <property type="entry name" value="lambda repressor-like DNA-binding domains"/>
    <property type="match status" value="1"/>
</dbReference>
<evidence type="ECO:0000313" key="3">
    <source>
        <dbReference type="EMBL" id="MXQ52288.1"/>
    </source>
</evidence>
<keyword evidence="2" id="KW-0472">Membrane</keyword>
<proteinExistence type="predicted"/>
<dbReference type="InterPro" id="IPR050400">
    <property type="entry name" value="Bact_Cytoskel_RodZ"/>
</dbReference>
<dbReference type="InterPro" id="IPR010982">
    <property type="entry name" value="Lambda_DNA-bd_dom_sf"/>
</dbReference>
<dbReference type="PANTHER" id="PTHR34475">
    <property type="match status" value="1"/>
</dbReference>
<feature type="compositionally biased region" description="Polar residues" evidence="1">
    <location>
        <begin position="91"/>
        <end position="107"/>
    </location>
</feature>